<protein>
    <submittedName>
        <fullName evidence="1">Uncharacterized protein</fullName>
    </submittedName>
</protein>
<proteinExistence type="predicted"/>
<reference evidence="1" key="1">
    <citation type="journal article" date="2013" name="J. Plant Res.">
        <title>Effect of fungi and light on seed germination of three Opuntia species from semiarid lands of central Mexico.</title>
        <authorList>
            <person name="Delgado-Sanchez P."/>
            <person name="Jimenez-Bremont J.F."/>
            <person name="Guerrero-Gonzalez Mde L."/>
            <person name="Flores J."/>
        </authorList>
    </citation>
    <scope>NUCLEOTIDE SEQUENCE</scope>
    <source>
        <tissue evidence="1">Cladode</tissue>
    </source>
</reference>
<organism evidence="1">
    <name type="scientific">Opuntia streptacantha</name>
    <name type="common">Prickly pear cactus</name>
    <name type="synonym">Opuntia cardona</name>
    <dbReference type="NCBI Taxonomy" id="393608"/>
    <lineage>
        <taxon>Eukaryota</taxon>
        <taxon>Viridiplantae</taxon>
        <taxon>Streptophyta</taxon>
        <taxon>Embryophyta</taxon>
        <taxon>Tracheophyta</taxon>
        <taxon>Spermatophyta</taxon>
        <taxon>Magnoliopsida</taxon>
        <taxon>eudicotyledons</taxon>
        <taxon>Gunneridae</taxon>
        <taxon>Pentapetalae</taxon>
        <taxon>Caryophyllales</taxon>
        <taxon>Cactineae</taxon>
        <taxon>Cactaceae</taxon>
        <taxon>Opuntioideae</taxon>
        <taxon>Opuntia</taxon>
    </lineage>
</organism>
<reference evidence="1" key="2">
    <citation type="submission" date="2020-07" db="EMBL/GenBank/DDBJ databases">
        <authorList>
            <person name="Vera ALvarez R."/>
            <person name="Arias-Moreno D.M."/>
            <person name="Jimenez-Jacinto V."/>
            <person name="Jimenez-Bremont J.F."/>
            <person name="Swaminathan K."/>
            <person name="Moose S.P."/>
            <person name="Guerrero-Gonzalez M.L."/>
            <person name="Marino-Ramirez L."/>
            <person name="Landsman D."/>
            <person name="Rodriguez-Kessler M."/>
            <person name="Delgado-Sanchez P."/>
        </authorList>
    </citation>
    <scope>NUCLEOTIDE SEQUENCE</scope>
    <source>
        <tissue evidence="1">Cladode</tissue>
    </source>
</reference>
<accession>A0A7C8YYF0</accession>
<sequence length="115" mass="12543">MAALLSESCRALVNGPLWIADEKEETPAAAAAAAAAAFSRACRLGGADDEAKVPEEVDLRFLTPPPWCRWLRRRRIPGFHGRSGGSGRRRRVRSGFSALLFHSSPSRVLASQWLS</sequence>
<dbReference type="EMBL" id="GISG01068714">
    <property type="protein sequence ID" value="MBA4629171.1"/>
    <property type="molecule type" value="Transcribed_RNA"/>
</dbReference>
<name>A0A7C8YYF0_OPUST</name>
<evidence type="ECO:0000313" key="1">
    <source>
        <dbReference type="EMBL" id="MBA4629171.1"/>
    </source>
</evidence>
<dbReference type="AlphaFoldDB" id="A0A7C8YYF0"/>